<proteinExistence type="predicted"/>
<dbReference type="AlphaFoldDB" id="A0A0R2CP14"/>
<comment type="caution">
    <text evidence="3">The sequence shown here is derived from an EMBL/GenBank/DDBJ whole genome shotgun (WGS) entry which is preliminary data.</text>
</comment>
<feature type="transmembrane region" description="Helical" evidence="1">
    <location>
        <begin position="6"/>
        <end position="30"/>
    </location>
</feature>
<keyword evidence="4" id="KW-1185">Reference proteome</keyword>
<feature type="transmembrane region" description="Helical" evidence="1">
    <location>
        <begin position="178"/>
        <end position="197"/>
    </location>
</feature>
<feature type="transmembrane region" description="Helical" evidence="1">
    <location>
        <begin position="139"/>
        <end position="157"/>
    </location>
</feature>
<dbReference type="Pfam" id="PF17820">
    <property type="entry name" value="PDZ_6"/>
    <property type="match status" value="1"/>
</dbReference>
<name>A0A0R2CP14_9LACO</name>
<keyword evidence="3" id="KW-0378">Hydrolase</keyword>
<dbReference type="Proteomes" id="UP000051256">
    <property type="component" value="Unassembled WGS sequence"/>
</dbReference>
<evidence type="ECO:0000313" key="3">
    <source>
        <dbReference type="EMBL" id="KRM93454.1"/>
    </source>
</evidence>
<feature type="transmembrane region" description="Helical" evidence="1">
    <location>
        <begin position="248"/>
        <end position="266"/>
    </location>
</feature>
<dbReference type="PATRIC" id="fig|1423802.4.peg.168"/>
<dbReference type="RefSeq" id="WP_056978084.1">
    <property type="nucleotide sequence ID" value="NZ_AYZR01000008.1"/>
</dbReference>
<dbReference type="InterPro" id="IPR036034">
    <property type="entry name" value="PDZ_sf"/>
</dbReference>
<feature type="transmembrane region" description="Helical" evidence="1">
    <location>
        <begin position="272"/>
        <end position="290"/>
    </location>
</feature>
<dbReference type="InterPro" id="IPR041489">
    <property type="entry name" value="PDZ_6"/>
</dbReference>
<dbReference type="InterPro" id="IPR001478">
    <property type="entry name" value="PDZ"/>
</dbReference>
<keyword evidence="1" id="KW-1133">Transmembrane helix</keyword>
<dbReference type="SUPFAM" id="SSF50156">
    <property type="entry name" value="PDZ domain-like"/>
    <property type="match status" value="1"/>
</dbReference>
<keyword evidence="1" id="KW-0812">Transmembrane</keyword>
<feature type="transmembrane region" description="Helical" evidence="1">
    <location>
        <begin position="103"/>
        <end position="127"/>
    </location>
</feature>
<dbReference type="GO" id="GO:0006508">
    <property type="term" value="P:proteolysis"/>
    <property type="evidence" value="ECO:0007669"/>
    <property type="project" value="UniProtKB-KW"/>
</dbReference>
<sequence>MKYLLGLFYWLITPAVILVLAAIVKSYLIYSHRVARERKLFHSAIDSDNYEGRHFVQMSLLLGVLGSLVSLVAGVTVPLSLVVIYPIVALILLVILPQSVTLLTLLVTIALVAFEPTNLAGSLTAWLTRWGYQANSLNLVGTLGLVTIIVGCLAFFVRRNAGQHLSPKIEFNKRKTMIAVYPFNELSVVPLLVLVPGNWFSVHLPWWPLLNLGGHSVALVGLPLVIGLGLTVKHSLPTAFFQRLGKQLTWLALLGTVLTIVCRFFANWSLWSLLAYLIVGIILVATNIIYDRQQEFSNSQVMNGIRIIGIQPNSPAAKMNLVVGDVILEVNGQKVTNEDDFYKALITNATYCHLKVRDRNDQLKVTETAIFQGAAHEIGIKVFPENAK</sequence>
<dbReference type="GO" id="GO:0008233">
    <property type="term" value="F:peptidase activity"/>
    <property type="evidence" value="ECO:0007669"/>
    <property type="project" value="UniProtKB-KW"/>
</dbReference>
<protein>
    <submittedName>
        <fullName evidence="3">Trypsin family serine protease</fullName>
    </submittedName>
</protein>
<dbReference type="EMBL" id="AYZR01000008">
    <property type="protein sequence ID" value="KRM93454.1"/>
    <property type="molecule type" value="Genomic_DNA"/>
</dbReference>
<gene>
    <name evidence="3" type="ORF">FC56_GL000166</name>
</gene>
<keyword evidence="3" id="KW-0645">Protease</keyword>
<dbReference type="SMART" id="SM00228">
    <property type="entry name" value="PDZ"/>
    <property type="match status" value="1"/>
</dbReference>
<evidence type="ECO:0000313" key="4">
    <source>
        <dbReference type="Proteomes" id="UP000051256"/>
    </source>
</evidence>
<reference evidence="3 4" key="1">
    <citation type="journal article" date="2015" name="Genome Announc.">
        <title>Expanding the biotechnology potential of lactobacilli through comparative genomics of 213 strains and associated genera.</title>
        <authorList>
            <person name="Sun Z."/>
            <person name="Harris H.M."/>
            <person name="McCann A."/>
            <person name="Guo C."/>
            <person name="Argimon S."/>
            <person name="Zhang W."/>
            <person name="Yang X."/>
            <person name="Jeffery I.B."/>
            <person name="Cooney J.C."/>
            <person name="Kagawa T.F."/>
            <person name="Liu W."/>
            <person name="Song Y."/>
            <person name="Salvetti E."/>
            <person name="Wrobel A."/>
            <person name="Rasinkangas P."/>
            <person name="Parkhill J."/>
            <person name="Rea M.C."/>
            <person name="O'Sullivan O."/>
            <person name="Ritari J."/>
            <person name="Douillard F.P."/>
            <person name="Paul Ross R."/>
            <person name="Yang R."/>
            <person name="Briner A.E."/>
            <person name="Felis G.E."/>
            <person name="de Vos W.M."/>
            <person name="Barrangou R."/>
            <person name="Klaenhammer T.R."/>
            <person name="Caufield P.W."/>
            <person name="Cui Y."/>
            <person name="Zhang H."/>
            <person name="O'Toole P.W."/>
        </authorList>
    </citation>
    <scope>NUCLEOTIDE SEQUENCE [LARGE SCALE GENOMIC DNA]</scope>
    <source>
        <strain evidence="3 4">DSM 24302</strain>
    </source>
</reference>
<organism evidence="3 4">
    <name type="scientific">Lentilactobacillus senioris DSM 24302 = JCM 17472</name>
    <dbReference type="NCBI Taxonomy" id="1423802"/>
    <lineage>
        <taxon>Bacteria</taxon>
        <taxon>Bacillati</taxon>
        <taxon>Bacillota</taxon>
        <taxon>Bacilli</taxon>
        <taxon>Lactobacillales</taxon>
        <taxon>Lactobacillaceae</taxon>
        <taxon>Lentilactobacillus</taxon>
    </lineage>
</organism>
<dbReference type="STRING" id="1423802.FC56_GL000166"/>
<feature type="transmembrane region" description="Helical" evidence="1">
    <location>
        <begin position="217"/>
        <end position="236"/>
    </location>
</feature>
<accession>A0A0R2CP14</accession>
<evidence type="ECO:0000259" key="2">
    <source>
        <dbReference type="PROSITE" id="PS50106"/>
    </source>
</evidence>
<dbReference type="PROSITE" id="PS50106">
    <property type="entry name" value="PDZ"/>
    <property type="match status" value="1"/>
</dbReference>
<keyword evidence="1" id="KW-0472">Membrane</keyword>
<dbReference type="Gene3D" id="2.30.42.10">
    <property type="match status" value="1"/>
</dbReference>
<feature type="domain" description="PDZ" evidence="2">
    <location>
        <begin position="304"/>
        <end position="337"/>
    </location>
</feature>
<evidence type="ECO:0000256" key="1">
    <source>
        <dbReference type="SAM" id="Phobius"/>
    </source>
</evidence>